<gene>
    <name evidence="1" type="primary">ORF110527</name>
    <name evidence="2" type="synonym">ORF110528</name>
</gene>
<evidence type="ECO:0000313" key="1">
    <source>
        <dbReference type="EMBL" id="CEK78508.1"/>
    </source>
</evidence>
<dbReference type="EMBL" id="HACG01031643">
    <property type="protein sequence ID" value="CEK78508.1"/>
    <property type="molecule type" value="Transcribed_RNA"/>
</dbReference>
<accession>A0A0B7ACP4</accession>
<proteinExistence type="predicted"/>
<sequence length="55" mass="6574">MLSVMDRINVDACNITLRLLTEKDKKRVHNADVTSTARARKVRIARRIQQRWRRL</sequence>
<name>A0A0B7ACP4_9EUPU</name>
<evidence type="ECO:0000313" key="2">
    <source>
        <dbReference type="EMBL" id="CEK78509.1"/>
    </source>
</evidence>
<dbReference type="EMBL" id="HACG01031644">
    <property type="protein sequence ID" value="CEK78509.1"/>
    <property type="molecule type" value="Transcribed_RNA"/>
</dbReference>
<reference evidence="1" key="1">
    <citation type="submission" date="2014-12" db="EMBL/GenBank/DDBJ databases">
        <title>Insight into the proteome of Arion vulgaris.</title>
        <authorList>
            <person name="Aradska J."/>
            <person name="Bulat T."/>
            <person name="Smidak R."/>
            <person name="Sarate P."/>
            <person name="Gangsoo J."/>
            <person name="Sialana F."/>
            <person name="Bilban M."/>
            <person name="Lubec G."/>
        </authorList>
    </citation>
    <scope>NUCLEOTIDE SEQUENCE</scope>
    <source>
        <tissue evidence="1">Skin</tissue>
    </source>
</reference>
<protein>
    <submittedName>
        <fullName evidence="1">Uncharacterized protein</fullName>
    </submittedName>
</protein>
<organism evidence="1">
    <name type="scientific">Arion vulgaris</name>
    <dbReference type="NCBI Taxonomy" id="1028688"/>
    <lineage>
        <taxon>Eukaryota</taxon>
        <taxon>Metazoa</taxon>
        <taxon>Spiralia</taxon>
        <taxon>Lophotrochozoa</taxon>
        <taxon>Mollusca</taxon>
        <taxon>Gastropoda</taxon>
        <taxon>Heterobranchia</taxon>
        <taxon>Euthyneura</taxon>
        <taxon>Panpulmonata</taxon>
        <taxon>Eupulmonata</taxon>
        <taxon>Stylommatophora</taxon>
        <taxon>Helicina</taxon>
        <taxon>Arionoidea</taxon>
        <taxon>Arionidae</taxon>
        <taxon>Arion</taxon>
    </lineage>
</organism>
<dbReference type="AlphaFoldDB" id="A0A0B7ACP4"/>